<dbReference type="GO" id="GO:0019171">
    <property type="term" value="F:(3R)-hydroxyacyl-[acyl-carrier-protein] dehydratase activity"/>
    <property type="evidence" value="ECO:0007669"/>
    <property type="project" value="TreeGrafter"/>
</dbReference>
<dbReference type="PANTHER" id="PTHR43437">
    <property type="entry name" value="HYDROXYACYL-THIOESTER DEHYDRATASE TYPE 2, MITOCHONDRIAL-RELATED"/>
    <property type="match status" value="1"/>
</dbReference>
<proteinExistence type="predicted"/>
<dbReference type="KEGG" id="rmb:K529_021750"/>
<dbReference type="AlphaFoldDB" id="A0A1B1A9Y3"/>
<dbReference type="EMBL" id="CP015232">
    <property type="protein sequence ID" value="ANP43382.1"/>
    <property type="molecule type" value="Genomic_DNA"/>
</dbReference>
<dbReference type="GO" id="GO:0006633">
    <property type="term" value="P:fatty acid biosynthetic process"/>
    <property type="evidence" value="ECO:0007669"/>
    <property type="project" value="TreeGrafter"/>
</dbReference>
<dbReference type="RefSeq" id="WP_046002216.1">
    <property type="nucleotide sequence ID" value="NZ_CP015232.1"/>
</dbReference>
<name>A0A1B1A9Y3_9RHOB</name>
<dbReference type="InterPro" id="IPR050965">
    <property type="entry name" value="UPF0336/Enoyl-CoA_hydratase"/>
</dbReference>
<dbReference type="GeneID" id="28252519"/>
<dbReference type="Gene3D" id="3.40.605.10">
    <property type="entry name" value="Aldehyde Dehydrogenase, Chain A, domain 1"/>
    <property type="match status" value="1"/>
</dbReference>
<dbReference type="SUPFAM" id="SSF54637">
    <property type="entry name" value="Thioesterase/thiol ester dehydrase-isomerase"/>
    <property type="match status" value="1"/>
</dbReference>
<gene>
    <name evidence="3" type="ORF">K529_021750</name>
</gene>
<feature type="domain" description="MaoC-like" evidence="2">
    <location>
        <begin position="490"/>
        <end position="581"/>
    </location>
</feature>
<dbReference type="InterPro" id="IPR016161">
    <property type="entry name" value="Ald_DH/histidinol_DH"/>
</dbReference>
<dbReference type="SUPFAM" id="SSF53720">
    <property type="entry name" value="ALDH-like"/>
    <property type="match status" value="1"/>
</dbReference>
<dbReference type="Gene3D" id="3.10.129.10">
    <property type="entry name" value="Hotdog Thioesterase"/>
    <property type="match status" value="1"/>
</dbReference>
<dbReference type="InterPro" id="IPR029069">
    <property type="entry name" value="HotDog_dom_sf"/>
</dbReference>
<keyword evidence="1" id="KW-0560">Oxidoreductase</keyword>
<dbReference type="PANTHER" id="PTHR43437:SF3">
    <property type="entry name" value="HYDROXYACYL-THIOESTER DEHYDRATASE TYPE 2, MITOCHONDRIAL"/>
    <property type="match status" value="1"/>
</dbReference>
<sequence>MANTVDVETDLTSRRKTAVQRGVELAYAIQSGVPDGTPFCASARPDLPDLSERATHETPYRSRHGTLAQQIAQCRGASGQSLRSLSFAKRAQLLRRMYDGLTALANSERARHDPILADTGFLQGLLRMKRLVALACRGLPDQKMILRDPARPCAQAGTAAPCPDRQVRMRLKQPGSGLAAHVVANDASFPNLMERLSLAILSGRSVLMCVSDIAQPSALGLCRLLRSTAALPESVLHVVPVIDAETLLPHFQRGDIVTLCAKPSHTATFHAHPKVLDGSVRLGACQASHTALLLAPEYDPGAQEWELFLEAVATVHRNASFTTCVLVPASLEERATERLRSAFGKIGIGPASLSAAMENTQAPAPQISLVPYSDTHGVLEVLRQFPGQRSLTVVSRQHGFLGEFVASLAPCLDQITVFNPETASPGPQAPAPAEEDILSLLEFYLEESEITGPATLLTQVSGIWMEGVPVREGEHPFRKPLSRLRVGDHLRSADRIVSAEDVEAFGHLTGDLFYAHMDETAARSHPFFAGRVAHGQFIMALANGLFVDPEPGPVLANLGAKDLRFFAPVYFDTALYVTLTCCCIGPLSKAGAAEVQWACQVLRSDDDTRVAQFDLLTLVASEWPQRTQARP</sequence>
<keyword evidence="3" id="KW-0614">Plasmid</keyword>
<dbReference type="Proteomes" id="UP000013243">
    <property type="component" value="Plasmid unnamed2"/>
</dbReference>
<reference evidence="3 4" key="1">
    <citation type="journal article" date="2016" name="ISME J.">
        <title>Global occurrence and heterogeneity of the Roseobacter-clade species Ruegeria mobilis.</title>
        <authorList>
            <person name="Sonnenschein E."/>
            <person name="Gram L."/>
        </authorList>
    </citation>
    <scope>NUCLEOTIDE SEQUENCE [LARGE SCALE GENOMIC DNA]</scope>
    <source>
        <strain evidence="3 4">F1926</strain>
        <plasmid evidence="3 4">unnamed2</plasmid>
    </source>
</reference>
<evidence type="ECO:0000259" key="2">
    <source>
        <dbReference type="Pfam" id="PF01575"/>
    </source>
</evidence>
<evidence type="ECO:0000256" key="1">
    <source>
        <dbReference type="ARBA" id="ARBA00023002"/>
    </source>
</evidence>
<geneLocation type="plasmid" evidence="3 4">
    <name>unnamed2</name>
</geneLocation>
<dbReference type="GO" id="GO:0016491">
    <property type="term" value="F:oxidoreductase activity"/>
    <property type="evidence" value="ECO:0007669"/>
    <property type="project" value="UniProtKB-KW"/>
</dbReference>
<organism evidence="3 4">
    <name type="scientific">Tritonibacter mobilis F1926</name>
    <dbReference type="NCBI Taxonomy" id="1265309"/>
    <lineage>
        <taxon>Bacteria</taxon>
        <taxon>Pseudomonadati</taxon>
        <taxon>Pseudomonadota</taxon>
        <taxon>Alphaproteobacteria</taxon>
        <taxon>Rhodobacterales</taxon>
        <taxon>Paracoccaceae</taxon>
        <taxon>Tritonibacter</taxon>
    </lineage>
</organism>
<evidence type="ECO:0000313" key="3">
    <source>
        <dbReference type="EMBL" id="ANP43382.1"/>
    </source>
</evidence>
<dbReference type="Pfam" id="PF01575">
    <property type="entry name" value="MaoC_dehydratas"/>
    <property type="match status" value="1"/>
</dbReference>
<accession>A0A1B1A9Y3</accession>
<protein>
    <recommendedName>
        <fullName evidence="2">MaoC-like domain-containing protein</fullName>
    </recommendedName>
</protein>
<evidence type="ECO:0000313" key="4">
    <source>
        <dbReference type="Proteomes" id="UP000013243"/>
    </source>
</evidence>
<dbReference type="InterPro" id="IPR016162">
    <property type="entry name" value="Ald_DH_N"/>
</dbReference>
<dbReference type="InterPro" id="IPR002539">
    <property type="entry name" value="MaoC-like_dom"/>
</dbReference>
<dbReference type="OrthoDB" id="9801735at2"/>